<comment type="caution">
    <text evidence="1">The sequence shown here is derived from an EMBL/GenBank/DDBJ whole genome shotgun (WGS) entry which is preliminary data.</text>
</comment>
<dbReference type="EMBL" id="CAJNIZ010047193">
    <property type="protein sequence ID" value="CAE7764012.1"/>
    <property type="molecule type" value="Genomic_DNA"/>
</dbReference>
<dbReference type="AlphaFoldDB" id="A0A812Y3Z0"/>
<sequence>MEFVALRHMSVALQQSDVDSFKAILLEVCGNKLGGLLTPELQFGVSILVDSMGRTMLRTRMKPGQVSFTKRANPDRLQGHIRLGCNYDLGL</sequence>
<name>A0A812Y3Z0_SYMPI</name>
<reference evidence="1" key="1">
    <citation type="submission" date="2021-02" db="EMBL/GenBank/DDBJ databases">
        <authorList>
            <person name="Dougan E. K."/>
            <person name="Rhodes N."/>
            <person name="Thang M."/>
            <person name="Chan C."/>
        </authorList>
    </citation>
    <scope>NUCLEOTIDE SEQUENCE</scope>
</reference>
<organism evidence="1 2">
    <name type="scientific">Symbiodinium pilosum</name>
    <name type="common">Dinoflagellate</name>
    <dbReference type="NCBI Taxonomy" id="2952"/>
    <lineage>
        <taxon>Eukaryota</taxon>
        <taxon>Sar</taxon>
        <taxon>Alveolata</taxon>
        <taxon>Dinophyceae</taxon>
        <taxon>Suessiales</taxon>
        <taxon>Symbiodiniaceae</taxon>
        <taxon>Symbiodinium</taxon>
    </lineage>
</organism>
<dbReference type="Proteomes" id="UP000649617">
    <property type="component" value="Unassembled WGS sequence"/>
</dbReference>
<keyword evidence="2" id="KW-1185">Reference proteome</keyword>
<protein>
    <submittedName>
        <fullName evidence="1">Uncharacterized protein</fullName>
    </submittedName>
</protein>
<evidence type="ECO:0000313" key="2">
    <source>
        <dbReference type="Proteomes" id="UP000649617"/>
    </source>
</evidence>
<proteinExistence type="predicted"/>
<accession>A0A812Y3Z0</accession>
<gene>
    <name evidence="1" type="ORF">SPIL2461_LOCUS22358</name>
</gene>
<evidence type="ECO:0000313" key="1">
    <source>
        <dbReference type="EMBL" id="CAE7764012.1"/>
    </source>
</evidence>